<dbReference type="EMBL" id="JBEDUW010000232">
    <property type="protein sequence ID" value="KAK9903169.1"/>
    <property type="molecule type" value="Genomic_DNA"/>
</dbReference>
<accession>A0AAW1VM77</accession>
<sequence length="206" mass="23145">MLLPSSSTKFSAPSKSNKHLVAPIMSDAGMIGLGPFSNNNISSSASTTRPEFCFFDLVDERVSNERVQSIECIGVHRGCLRVWGWDQLDDNIIGWELKGVAGSGKLCVKHSRVYTVDPDIVPDAVEILAFDPGDDEDIFYACNIDVDEEFNSYLAMYNIRTGKWSRIAIQDDPNDEDTYTGHLFQLVFPWWPTPVPRLSQPWLRPS</sequence>
<gene>
    <name evidence="1" type="ORF">M0R45_001180</name>
</gene>
<dbReference type="Proteomes" id="UP001457282">
    <property type="component" value="Unassembled WGS sequence"/>
</dbReference>
<evidence type="ECO:0000313" key="2">
    <source>
        <dbReference type="Proteomes" id="UP001457282"/>
    </source>
</evidence>
<evidence type="ECO:0000313" key="1">
    <source>
        <dbReference type="EMBL" id="KAK9903169.1"/>
    </source>
</evidence>
<comment type="caution">
    <text evidence="1">The sequence shown here is derived from an EMBL/GenBank/DDBJ whole genome shotgun (WGS) entry which is preliminary data.</text>
</comment>
<organism evidence="1 2">
    <name type="scientific">Rubus argutus</name>
    <name type="common">Southern blackberry</name>
    <dbReference type="NCBI Taxonomy" id="59490"/>
    <lineage>
        <taxon>Eukaryota</taxon>
        <taxon>Viridiplantae</taxon>
        <taxon>Streptophyta</taxon>
        <taxon>Embryophyta</taxon>
        <taxon>Tracheophyta</taxon>
        <taxon>Spermatophyta</taxon>
        <taxon>Magnoliopsida</taxon>
        <taxon>eudicotyledons</taxon>
        <taxon>Gunneridae</taxon>
        <taxon>Pentapetalae</taxon>
        <taxon>rosids</taxon>
        <taxon>fabids</taxon>
        <taxon>Rosales</taxon>
        <taxon>Rosaceae</taxon>
        <taxon>Rosoideae</taxon>
        <taxon>Rosoideae incertae sedis</taxon>
        <taxon>Rubus</taxon>
    </lineage>
</organism>
<proteinExistence type="predicted"/>
<reference evidence="1 2" key="1">
    <citation type="journal article" date="2023" name="G3 (Bethesda)">
        <title>A chromosome-length genome assembly and annotation of blackberry (Rubus argutus, cv. 'Hillquist').</title>
        <authorList>
            <person name="Bruna T."/>
            <person name="Aryal R."/>
            <person name="Dudchenko O."/>
            <person name="Sargent D.J."/>
            <person name="Mead D."/>
            <person name="Buti M."/>
            <person name="Cavallini A."/>
            <person name="Hytonen T."/>
            <person name="Andres J."/>
            <person name="Pham M."/>
            <person name="Weisz D."/>
            <person name="Mascagni F."/>
            <person name="Usai G."/>
            <person name="Natali L."/>
            <person name="Bassil N."/>
            <person name="Fernandez G.E."/>
            <person name="Lomsadze A."/>
            <person name="Armour M."/>
            <person name="Olukolu B."/>
            <person name="Poorten T."/>
            <person name="Britton C."/>
            <person name="Davik J."/>
            <person name="Ashrafi H."/>
            <person name="Aiden E.L."/>
            <person name="Borodovsky M."/>
            <person name="Worthington M."/>
        </authorList>
    </citation>
    <scope>NUCLEOTIDE SEQUENCE [LARGE SCALE GENOMIC DNA]</scope>
    <source>
        <strain evidence="1">PI 553951</strain>
    </source>
</reference>
<dbReference type="AlphaFoldDB" id="A0AAW1VM77"/>
<evidence type="ECO:0008006" key="3">
    <source>
        <dbReference type="Google" id="ProtNLM"/>
    </source>
</evidence>
<name>A0AAW1VM77_RUBAR</name>
<keyword evidence="2" id="KW-1185">Reference proteome</keyword>
<protein>
    <recommendedName>
        <fullName evidence="3">F-box/kelch-repeat protein</fullName>
    </recommendedName>
</protein>